<dbReference type="InterPro" id="IPR011704">
    <property type="entry name" value="ATPase_dyneun-rel_AAA"/>
</dbReference>
<evidence type="ECO:0000256" key="1">
    <source>
        <dbReference type="ARBA" id="ARBA00022741"/>
    </source>
</evidence>
<evidence type="ECO:0000256" key="2">
    <source>
        <dbReference type="ARBA" id="ARBA00022840"/>
    </source>
</evidence>
<dbReference type="InterPro" id="IPR027417">
    <property type="entry name" value="P-loop_NTPase"/>
</dbReference>
<comment type="caution">
    <text evidence="4">The sequence shown here is derived from an EMBL/GenBank/DDBJ whole genome shotgun (WGS) entry which is preliminary data.</text>
</comment>
<dbReference type="OrthoDB" id="5186at2759"/>
<evidence type="ECO:0000313" key="4">
    <source>
        <dbReference type="EMBL" id="KAJ2847132.1"/>
    </source>
</evidence>
<dbReference type="PANTHER" id="PTHR48103">
    <property type="entry name" value="MIDASIN-RELATED"/>
    <property type="match status" value="1"/>
</dbReference>
<gene>
    <name evidence="4" type="primary">MDN1_1</name>
    <name evidence="4" type="ORF">IWW36_004006</name>
</gene>
<evidence type="ECO:0000313" key="5">
    <source>
        <dbReference type="Proteomes" id="UP001139887"/>
    </source>
</evidence>
<dbReference type="Gene3D" id="3.40.50.300">
    <property type="entry name" value="P-loop containing nucleotide triphosphate hydrolases"/>
    <property type="match status" value="1"/>
</dbReference>
<dbReference type="GO" id="GO:0005634">
    <property type="term" value="C:nucleus"/>
    <property type="evidence" value="ECO:0007669"/>
    <property type="project" value="TreeGrafter"/>
</dbReference>
<dbReference type="GO" id="GO:0000055">
    <property type="term" value="P:ribosomal large subunit export from nucleus"/>
    <property type="evidence" value="ECO:0007669"/>
    <property type="project" value="TreeGrafter"/>
</dbReference>
<protein>
    <submittedName>
        <fullName evidence="4">AAA ATPase midasin</fullName>
    </submittedName>
</protein>
<dbReference type="Proteomes" id="UP001139887">
    <property type="component" value="Unassembled WGS sequence"/>
</dbReference>
<dbReference type="GO" id="GO:0016887">
    <property type="term" value="F:ATP hydrolysis activity"/>
    <property type="evidence" value="ECO:0007669"/>
    <property type="project" value="InterPro"/>
</dbReference>
<dbReference type="PANTHER" id="PTHR48103:SF2">
    <property type="entry name" value="MIDASIN"/>
    <property type="match status" value="1"/>
</dbReference>
<proteinExistence type="predicted"/>
<keyword evidence="1" id="KW-0547">Nucleotide-binding</keyword>
<keyword evidence="5" id="KW-1185">Reference proteome</keyword>
<dbReference type="Pfam" id="PF07728">
    <property type="entry name" value="AAA_5"/>
    <property type="match status" value="1"/>
</dbReference>
<dbReference type="GO" id="GO:0005524">
    <property type="term" value="F:ATP binding"/>
    <property type="evidence" value="ECO:0007669"/>
    <property type="project" value="UniProtKB-KW"/>
</dbReference>
<feature type="domain" description="ATPase dynein-related AAA" evidence="3">
    <location>
        <begin position="77"/>
        <end position="160"/>
    </location>
</feature>
<keyword evidence="2" id="KW-0067">ATP-binding</keyword>
<name>A0A9W8I5E9_9FUNG</name>
<dbReference type="EMBL" id="JANBUW010000378">
    <property type="protein sequence ID" value="KAJ2847132.1"/>
    <property type="molecule type" value="Genomic_DNA"/>
</dbReference>
<organism evidence="4 5">
    <name type="scientific">Coemansia brasiliensis</name>
    <dbReference type="NCBI Taxonomy" id="2650707"/>
    <lineage>
        <taxon>Eukaryota</taxon>
        <taxon>Fungi</taxon>
        <taxon>Fungi incertae sedis</taxon>
        <taxon>Zoopagomycota</taxon>
        <taxon>Kickxellomycotina</taxon>
        <taxon>Kickxellomycetes</taxon>
        <taxon>Kickxellales</taxon>
        <taxon>Kickxellaceae</taxon>
        <taxon>Coemansia</taxon>
    </lineage>
</organism>
<dbReference type="SUPFAM" id="SSF52540">
    <property type="entry name" value="P-loop containing nucleoside triphosphate hydrolases"/>
    <property type="match status" value="1"/>
</dbReference>
<accession>A0A9W8I5E9</accession>
<dbReference type="GO" id="GO:0000027">
    <property type="term" value="P:ribosomal large subunit assembly"/>
    <property type="evidence" value="ECO:0007669"/>
    <property type="project" value="TreeGrafter"/>
</dbReference>
<reference evidence="4" key="1">
    <citation type="submission" date="2022-07" db="EMBL/GenBank/DDBJ databases">
        <title>Phylogenomic reconstructions and comparative analyses of Kickxellomycotina fungi.</title>
        <authorList>
            <person name="Reynolds N.K."/>
            <person name="Stajich J.E."/>
            <person name="Barry K."/>
            <person name="Grigoriev I.V."/>
            <person name="Crous P."/>
            <person name="Smith M.E."/>
        </authorList>
    </citation>
    <scope>NUCLEOTIDE SEQUENCE</scope>
    <source>
        <strain evidence="4">NRRL 1566</strain>
    </source>
</reference>
<evidence type="ECO:0000259" key="3">
    <source>
        <dbReference type="Pfam" id="PF07728"/>
    </source>
</evidence>
<feature type="non-terminal residue" evidence="4">
    <location>
        <position position="1611"/>
    </location>
</feature>
<sequence>MLVDRIVAQTEFGNAEQAQIATQACSMLLQAQRCSHDTRSLQQAIEHIVSIGRGCNSTLSALAESAQQELDAFLALQVAGRFEWVDGVLVEALERGYWLLLDRANLCSASVLDRLNGLLEPNGVLYVNEDPKRTGPVVPHPDFRIIMAVDPQHGELSRAMRNRGIEICMLPSEEGPSAQSDQMLVARALGMDTTLLEGMQQTESSLTTLVQTAADIAERVQRGYPAWVDERNEKSARLLRLPSVQPNPIDAALSTSCWQVKLLDLANQPPQLVSELEEGIDMRLWQERMLLASLSTVPPDTRALSTCALQVIAGNMRDAVSRLLRPTQLTEALIVARHDLAQSDQLNLDVLQNAPLLVQLNVGLYRALERTSIQWHCTLQQSRLFQMERQLQAHFRALIPGGGDVRELVLQQPNVDVTHAQSLFALLEGCEQLLDMWDDLISTRESFKQMQTAGDLNTTMLVASLRTVYAMYERLNQLLQNVQALSTASEQAVALETMQDALLELSKCEGPVSIHALKLIEVTSRLVQDATHSARLWAMAHPTTMPDTRMRELAKRLETALEHKALDNGTEAIEALAMLYAAASRKNKDLIVSAVEHFVENLPTLSQPAETANDVHISPAQVLADVDELRQWQQMLQLTLISGCTSGQIKQNSLNKLRLLADSADVNQHSSWAVMLTRLRWQVNDSSGANRLLPLFTEVASQWYTQLASHALNEVVDIPAQRLNSAVATELAWRGAACLCSSLNDLDLAIQEGRDLVQAVVRFSPVNEPTTHIAAGLVAQLAFVGEVLSGHKQIPCTEHLLAALYSSDHVQSIDMELVNAWHAELLQLAASDSVTSAANSVQTALSSPDDKAAMWVAMVEVALSVLSVSVPQRPVDPAAKALAQWTWLGDTITTCQADIAALKCVQYSMTGTNMSAAIESILSEMQQREQQRASIELVYRPADAVRFSELWQEAHNLVQSMSGRIRQVARQLASSHDDSVLGASSALDGALTQFVGRVQQRYFTAYCDQAQLWTLCAQQVAYGLNNLTQMQRLAAQAQSQVYSQLVTWIYVQPMCEVPLTRGSIVQMGHALSHLKALAFASARSPLVVYGRLLRTLLARVVLSVQVRGALDIADIEALSTLLRDASDVHRRSTAEQKRREAEAASLFRFKATEEPSDEKLQQELFPGFEDVFEDQEEIPEPSFDDVPDEAIAALSSMHQYAVLQFSAISTSPDIQSALALDIQRQALSLAADLYRARPEVASLLTAEADSELRGANAVAAALGTLQSGSFETAVPGVRAKQVYDFYQDACVEEARLVRPIAQAIAARTHQLMEEWPEHAVLQQINDMCTRLLQLPATSSVAKLLAAVELLYQRAQDWQAYASRDVSIAELQDVARLIVRWRQRELNSWPHLLLAQELAFARRPRQWWLGLYAALVAPESVELSELVAAVDHFMQGSPAGEFRGRLNMLLAFAAHRAALLKAQTHEQSKGTLEEAKRRDTVYGPLLNAVGYYLQFAPCIAAQLEAAKKTVSKDLKQYVKISSWKDVNPAALRASAQKTHRHLTKCVRRWRDALSQPIFQIIQVAQQGAVATARTPQVLLVPLPLSEAGLEIDPLPSLPKHVSSSLPWAAKSL</sequence>
<dbReference type="GO" id="GO:0030687">
    <property type="term" value="C:preribosome, large subunit precursor"/>
    <property type="evidence" value="ECO:0007669"/>
    <property type="project" value="TreeGrafter"/>
</dbReference>